<reference evidence="3" key="2">
    <citation type="submission" date="2020-09" db="EMBL/GenBank/DDBJ databases">
        <title>Reference genome assembly for Australian Ascochyta lentis isolate Al4.</title>
        <authorList>
            <person name="Lee R.C."/>
            <person name="Farfan-Caceres L.M."/>
            <person name="Debler J.W."/>
            <person name="Williams A.H."/>
            <person name="Henares B.M."/>
        </authorList>
    </citation>
    <scope>NUCLEOTIDE SEQUENCE</scope>
    <source>
        <strain evidence="3">Al4</strain>
    </source>
</reference>
<dbReference type="EMBL" id="RZGK01000010">
    <property type="protein sequence ID" value="KAF9695839.1"/>
    <property type="molecule type" value="Genomic_DNA"/>
</dbReference>
<dbReference type="OrthoDB" id="1658288at2759"/>
<protein>
    <recommendedName>
        <fullName evidence="5">Kinesin light chain</fullName>
    </recommendedName>
</protein>
<feature type="domain" description="DUF7779" evidence="2">
    <location>
        <begin position="557"/>
        <end position="628"/>
    </location>
</feature>
<reference evidence="3" key="1">
    <citation type="submission" date="2018-12" db="EMBL/GenBank/DDBJ databases">
        <authorList>
            <person name="Syme R.A."/>
            <person name="Farfan-Caceres L."/>
            <person name="Lichtenzveig J."/>
        </authorList>
    </citation>
    <scope>NUCLEOTIDE SEQUENCE</scope>
    <source>
        <strain evidence="3">Al4</strain>
    </source>
</reference>
<name>A0A8H7J0V4_9PLEO</name>
<dbReference type="InterPro" id="IPR010730">
    <property type="entry name" value="HET"/>
</dbReference>
<dbReference type="InterPro" id="IPR019734">
    <property type="entry name" value="TPR_rpt"/>
</dbReference>
<feature type="domain" description="Heterokaryon incompatibility" evidence="1">
    <location>
        <begin position="27"/>
        <end position="130"/>
    </location>
</feature>
<dbReference type="PANTHER" id="PTHR46082">
    <property type="entry name" value="ATP/GTP-BINDING PROTEIN-RELATED"/>
    <property type="match status" value="1"/>
</dbReference>
<proteinExistence type="predicted"/>
<dbReference type="SUPFAM" id="SSF48452">
    <property type="entry name" value="TPR-like"/>
    <property type="match status" value="4"/>
</dbReference>
<dbReference type="Pfam" id="PF25000">
    <property type="entry name" value="DUF7779"/>
    <property type="match status" value="1"/>
</dbReference>
<dbReference type="AlphaFoldDB" id="A0A8H7J0V4"/>
<dbReference type="SMART" id="SM00028">
    <property type="entry name" value="TPR"/>
    <property type="match status" value="4"/>
</dbReference>
<dbReference type="Gene3D" id="3.40.50.300">
    <property type="entry name" value="P-loop containing nucleotide triphosphate hydrolases"/>
    <property type="match status" value="1"/>
</dbReference>
<sequence>MRLLETIDGYTFKLTKDFLSDEKIPAYAILSHTWADQEVTFDDLIKDNKNGSSRIRASLHRLRSRPRKLGYDKIHFCAQQAKRDGLRYFWVDTCCIDKKNLTELQRAINSMFRWYRDATKCYVYLSDVSNADPQGGNGSSAWLSAFISSRWFTRGWTLQELLAPSVVEFFSKEGVYLGDRLELKQHIHNITKIPLLALSGASLVEFSVDERLSWVEARHTTCEEDKAYSMLGIFGIHLPLIYGEGYENAFERLQGKIKESQGGVINQGAKLKRIPLSTVPFKRDDDFVTRDSLAAIRQVCAKPAARAALVGLGGVGKSQIAVEYAYQVQEESPLPWVFWVHAETQARFREGYRTIAEAIRMDGWNDLDVDYMRLVRTWLCDESNGRWVMVVDNADDASVFFQTQDCATSSSDALWTEPLINFLPQRSLGSILITSRSCDVAYRLTGAETSIIKVGPMNESDAFALLQKKFILPIKKDEATTLISALDYMPLALTQAAAFINRRGTRMSISQYVKKFRKSDRDRAYLLEYHMSDSRRDGEASNSIIATWQISFEYIRKQTPSAARLLSLMSFFDRQNIPETLLHDRYGESNKEANFEDDIYTLISFSLVRPSADGGSFDMHRLVQLSMKLWLEQSNELVYWKELYVTLMDESYPMGQPENWLVCQALFPHAEAALNNIPVDADALERWASLSINMSWYLSVIGDHNKAHKLAIDSFDVREILLGVDNPLTLDTLNSLALTLHRLGRYDEAKALHLKALEAKKRTLGADDRDTLCSMVNLASLYIVECQWADAEKLLTEVLDTSRMALGPEHPFTLDALIILANTYRDQSRWAEAVEIELQMLQIRETQLGSDHPETLIVKSNLAFSYRGQGLLKEAEEIQLQILESCRARPVAEIDLLSFKTHLALTYVAQDRLEEAEKLQLQILDTSRAKLGMDHLTTMKHMANLASTYWKQGRLKEAQELDMQTLELRKAKLGDQHLSTLDSKLSLAVTYRFQGLLDKAEQLETEVIEVHTRKLGKTHPLTLHSQSSLASTYRDQGRLSEAEALETFVLQKRTGALGPDHVDTLRGMHNLAVTYKKQGRAVEALGLMEKCYEAYRRVLGSEHWNTVGCRDALEKWRLQSEQAREPGVVG</sequence>
<comment type="caution">
    <text evidence="3">The sequence shown here is derived from an EMBL/GenBank/DDBJ whole genome shotgun (WGS) entry which is preliminary data.</text>
</comment>
<dbReference type="Pfam" id="PF13374">
    <property type="entry name" value="TPR_10"/>
    <property type="match status" value="4"/>
</dbReference>
<dbReference type="InterPro" id="IPR053137">
    <property type="entry name" value="NLR-like"/>
</dbReference>
<dbReference type="SUPFAM" id="SSF52540">
    <property type="entry name" value="P-loop containing nucleoside triphosphate hydrolases"/>
    <property type="match status" value="1"/>
</dbReference>
<dbReference type="Proteomes" id="UP000651452">
    <property type="component" value="Unassembled WGS sequence"/>
</dbReference>
<evidence type="ECO:0000313" key="3">
    <source>
        <dbReference type="EMBL" id="KAF9695839.1"/>
    </source>
</evidence>
<organism evidence="3 4">
    <name type="scientific">Ascochyta lentis</name>
    <dbReference type="NCBI Taxonomy" id="205686"/>
    <lineage>
        <taxon>Eukaryota</taxon>
        <taxon>Fungi</taxon>
        <taxon>Dikarya</taxon>
        <taxon>Ascomycota</taxon>
        <taxon>Pezizomycotina</taxon>
        <taxon>Dothideomycetes</taxon>
        <taxon>Pleosporomycetidae</taxon>
        <taxon>Pleosporales</taxon>
        <taxon>Pleosporineae</taxon>
        <taxon>Didymellaceae</taxon>
        <taxon>Ascochyta</taxon>
    </lineage>
</organism>
<accession>A0A8H7J0V4</accession>
<dbReference type="Pfam" id="PF13424">
    <property type="entry name" value="TPR_12"/>
    <property type="match status" value="3"/>
</dbReference>
<evidence type="ECO:0000259" key="1">
    <source>
        <dbReference type="Pfam" id="PF06985"/>
    </source>
</evidence>
<dbReference type="Gene3D" id="1.25.40.10">
    <property type="entry name" value="Tetratricopeptide repeat domain"/>
    <property type="match status" value="2"/>
</dbReference>
<keyword evidence="4" id="KW-1185">Reference proteome</keyword>
<dbReference type="InterPro" id="IPR056681">
    <property type="entry name" value="DUF7779"/>
</dbReference>
<dbReference type="PANTHER" id="PTHR46082:SF6">
    <property type="entry name" value="AAA+ ATPASE DOMAIN-CONTAINING PROTEIN-RELATED"/>
    <property type="match status" value="1"/>
</dbReference>
<evidence type="ECO:0000259" key="2">
    <source>
        <dbReference type="Pfam" id="PF25000"/>
    </source>
</evidence>
<dbReference type="InterPro" id="IPR011990">
    <property type="entry name" value="TPR-like_helical_dom_sf"/>
</dbReference>
<gene>
    <name evidence="3" type="ORF">EKO04_005814</name>
</gene>
<dbReference type="Pfam" id="PF06985">
    <property type="entry name" value="HET"/>
    <property type="match status" value="1"/>
</dbReference>
<dbReference type="InterPro" id="IPR027417">
    <property type="entry name" value="P-loop_NTPase"/>
</dbReference>
<evidence type="ECO:0000313" key="4">
    <source>
        <dbReference type="Proteomes" id="UP000651452"/>
    </source>
</evidence>
<evidence type="ECO:0008006" key="5">
    <source>
        <dbReference type="Google" id="ProtNLM"/>
    </source>
</evidence>